<protein>
    <submittedName>
        <fullName evidence="2">CYTH domain-containing protein</fullName>
    </submittedName>
</protein>
<dbReference type="RefSeq" id="WP_125671791.1">
    <property type="nucleotide sequence ID" value="NZ_RCOS01000113.1"/>
</dbReference>
<dbReference type="CDD" id="cd07890">
    <property type="entry name" value="CYTH-like_AC_IV-like"/>
    <property type="match status" value="1"/>
</dbReference>
<dbReference type="EMBL" id="RCOS01000113">
    <property type="protein sequence ID" value="RSN73552.1"/>
    <property type="molecule type" value="Genomic_DNA"/>
</dbReference>
<name>A0A3R9PHB9_9CREN</name>
<keyword evidence="3" id="KW-1185">Reference proteome</keyword>
<dbReference type="Gene3D" id="2.40.320.10">
    <property type="entry name" value="Hypothetical Protein Pfu-838710-001"/>
    <property type="match status" value="1"/>
</dbReference>
<dbReference type="PANTHER" id="PTHR21028">
    <property type="entry name" value="SI:CH211-156B7.4"/>
    <property type="match status" value="1"/>
</dbReference>
<dbReference type="Proteomes" id="UP000277582">
    <property type="component" value="Unassembled WGS sequence"/>
</dbReference>
<sequence length="198" mass="23004">MAVEKEIKVKMPHDEFVGMLKSRGVNFSFIKEICQVDLILDYDDMRLLKEDSLLRIRKENESLFITYKGPRRLGNVYKEREEIEGELGSEESVLALKMAGIYLNEDIRDEKALIEFLSSRGIKIRAVVEKHRIVMRVYPWKSLIFLDDVKGLGEYIEIEGDDCQEVAKFLNLKNFVKESYAELILRESSLHQLSLGDP</sequence>
<dbReference type="PANTHER" id="PTHR21028:SF2">
    <property type="entry name" value="CYTH DOMAIN-CONTAINING PROTEIN"/>
    <property type="match status" value="1"/>
</dbReference>
<dbReference type="AlphaFoldDB" id="A0A3R9PHB9"/>
<evidence type="ECO:0000313" key="2">
    <source>
        <dbReference type="EMBL" id="RSN73552.1"/>
    </source>
</evidence>
<dbReference type="OrthoDB" id="46040at2157"/>
<dbReference type="InterPro" id="IPR008173">
    <property type="entry name" value="Adenylyl_cyclase_CyaB"/>
</dbReference>
<reference evidence="2 3" key="1">
    <citation type="submission" date="2018-10" db="EMBL/GenBank/DDBJ databases">
        <title>Co-occurring genomic capacity for anaerobic methane metabolism and dissimilatory sulfite reduction discovered in the Korarchaeota.</title>
        <authorList>
            <person name="Mckay L.J."/>
            <person name="Dlakic M."/>
            <person name="Fields M.W."/>
            <person name="Delmont T.O."/>
            <person name="Eren A.M."/>
            <person name="Jay Z.J."/>
            <person name="Klingelsmith K.B."/>
            <person name="Rusch D.B."/>
            <person name="Inskeep W.P."/>
        </authorList>
    </citation>
    <scope>NUCLEOTIDE SEQUENCE [LARGE SCALE GENOMIC DNA]</scope>
    <source>
        <strain evidence="2 3">MDKW</strain>
    </source>
</reference>
<dbReference type="PROSITE" id="PS51707">
    <property type="entry name" value="CYTH"/>
    <property type="match status" value="1"/>
</dbReference>
<dbReference type="Pfam" id="PF01928">
    <property type="entry name" value="CYTH"/>
    <property type="match status" value="1"/>
</dbReference>
<evidence type="ECO:0000259" key="1">
    <source>
        <dbReference type="PROSITE" id="PS51707"/>
    </source>
</evidence>
<evidence type="ECO:0000313" key="3">
    <source>
        <dbReference type="Proteomes" id="UP000277582"/>
    </source>
</evidence>
<organism evidence="2 3">
    <name type="scientific">Candidatus Methanodesulfokora washburnensis</name>
    <dbReference type="NCBI Taxonomy" id="2478471"/>
    <lineage>
        <taxon>Archaea</taxon>
        <taxon>Thermoproteota</taxon>
        <taxon>Candidatus Korarchaeia</taxon>
        <taxon>Candidatus Korarchaeia incertae sedis</taxon>
        <taxon>Candidatus Methanodesulfokora</taxon>
    </lineage>
</organism>
<accession>A0A3R9PHB9</accession>
<gene>
    <name evidence="2" type="ORF">D6D85_09725</name>
</gene>
<feature type="domain" description="CYTH" evidence="1">
    <location>
        <begin position="2"/>
        <end position="186"/>
    </location>
</feature>
<proteinExistence type="predicted"/>
<comment type="caution">
    <text evidence="2">The sequence shown here is derived from an EMBL/GenBank/DDBJ whole genome shotgun (WGS) entry which is preliminary data.</text>
</comment>
<dbReference type="InterPro" id="IPR023577">
    <property type="entry name" value="CYTH_domain"/>
</dbReference>
<dbReference type="SUPFAM" id="SSF55154">
    <property type="entry name" value="CYTH-like phosphatases"/>
    <property type="match status" value="1"/>
</dbReference>
<dbReference type="InterPro" id="IPR033469">
    <property type="entry name" value="CYTH-like_dom_sf"/>
</dbReference>